<evidence type="ECO:0000256" key="3">
    <source>
        <dbReference type="ARBA" id="ARBA00022786"/>
    </source>
</evidence>
<name>A0A8H6BSN4_CANAX</name>
<gene>
    <name evidence="12" type="ORF">FOB64_006847</name>
</gene>
<dbReference type="CDD" id="cd14424">
    <property type="entry name" value="CUE_Cue1p_like"/>
    <property type="match status" value="1"/>
</dbReference>
<evidence type="ECO:0000256" key="4">
    <source>
        <dbReference type="ARBA" id="ARBA00022824"/>
    </source>
</evidence>
<reference evidence="12 13" key="1">
    <citation type="submission" date="2020-03" db="EMBL/GenBank/DDBJ databases">
        <title>FDA dAtabase for Regulatory Grade micrObial Sequences (FDA-ARGOS): Supporting development and validation of Infectious Disease Dx tests.</title>
        <authorList>
            <person name="Campos J."/>
            <person name="Goldberg B."/>
            <person name="Tallon L."/>
            <person name="Sadzewicz L."/>
            <person name="Vavikolanu K."/>
            <person name="Mehta A."/>
            <person name="Aluvathingal J."/>
            <person name="Nadendla S."/>
            <person name="Nandy P."/>
            <person name="Geyer C."/>
            <person name="Yan Y."/>
            <person name="Sichtig H."/>
        </authorList>
    </citation>
    <scope>NUCLEOTIDE SEQUENCE [LARGE SCALE GENOMIC DNA]</scope>
    <source>
        <strain evidence="12 13">FDAARGOS_656</strain>
    </source>
</reference>
<dbReference type="SMART" id="SM00546">
    <property type="entry name" value="CUE"/>
    <property type="match status" value="1"/>
</dbReference>
<evidence type="ECO:0000256" key="10">
    <source>
        <dbReference type="SAM" id="Phobius"/>
    </source>
</evidence>
<evidence type="ECO:0000256" key="7">
    <source>
        <dbReference type="ARBA" id="ARBA00061383"/>
    </source>
</evidence>
<comment type="similarity">
    <text evidence="7">Belongs to the CUE1 family.</text>
</comment>
<protein>
    <recommendedName>
        <fullName evidence="8">Coupling of ubiquitin conjugation to ER degradation protein 1</fullName>
    </recommendedName>
</protein>
<evidence type="ECO:0000256" key="9">
    <source>
        <dbReference type="SAM" id="MobiDB-lite"/>
    </source>
</evidence>
<evidence type="ECO:0000256" key="2">
    <source>
        <dbReference type="ARBA" id="ARBA00022692"/>
    </source>
</evidence>
<dbReference type="GO" id="GO:0005789">
    <property type="term" value="C:endoplasmic reticulum membrane"/>
    <property type="evidence" value="ECO:0007669"/>
    <property type="project" value="UniProtKB-SubCell"/>
</dbReference>
<comment type="caution">
    <text evidence="12">The sequence shown here is derived from an EMBL/GenBank/DDBJ whole genome shotgun (WGS) entry which is preliminary data.</text>
</comment>
<proteinExistence type="inferred from homology"/>
<evidence type="ECO:0000256" key="5">
    <source>
        <dbReference type="ARBA" id="ARBA00022989"/>
    </source>
</evidence>
<keyword evidence="5 10" id="KW-1133">Transmembrane helix</keyword>
<comment type="subcellular location">
    <subcellularLocation>
        <location evidence="1">Endoplasmic reticulum membrane</location>
        <topology evidence="1">Single-pass membrane protein</topology>
    </subcellularLocation>
</comment>
<dbReference type="Pfam" id="PF02845">
    <property type="entry name" value="CUE"/>
    <property type="match status" value="1"/>
</dbReference>
<keyword evidence="2 10" id="KW-0812">Transmembrane</keyword>
<dbReference type="GO" id="GO:0043130">
    <property type="term" value="F:ubiquitin binding"/>
    <property type="evidence" value="ECO:0007669"/>
    <property type="project" value="InterPro"/>
</dbReference>
<feature type="region of interest" description="Disordered" evidence="9">
    <location>
        <begin position="117"/>
        <end position="138"/>
    </location>
</feature>
<feature type="region of interest" description="Disordered" evidence="9">
    <location>
        <begin position="38"/>
        <end position="73"/>
    </location>
</feature>
<dbReference type="PROSITE" id="PS51140">
    <property type="entry name" value="CUE"/>
    <property type="match status" value="1"/>
</dbReference>
<feature type="domain" description="CUE" evidence="11">
    <location>
        <begin position="72"/>
        <end position="114"/>
    </location>
</feature>
<accession>A0A8H6BSN4</accession>
<evidence type="ECO:0000256" key="8">
    <source>
        <dbReference type="ARBA" id="ARBA00072899"/>
    </source>
</evidence>
<keyword evidence="6 10" id="KW-0472">Membrane</keyword>
<sequence length="189" mass="21280">MDSSTVLFIGAVAVAFIFLKWMVSPIPQQNEFNIDHLSQDQSTGSTTSSNAHQNRDTHSISTQSHRNSRRAVSESMIEVVQSIAPMLTVEQIRYDLETTGNVEATVNRFMELGDLPFPPGYVRPQQPPTPSEEPKKQEVIGKRSVNLLEKYNIDAKNPKSDHNSLLHQRRQEMILGARKRLAAQLSNEL</sequence>
<keyword evidence="3" id="KW-0833">Ubl conjugation pathway</keyword>
<dbReference type="Proteomes" id="UP000536275">
    <property type="component" value="Unassembled WGS sequence"/>
</dbReference>
<evidence type="ECO:0000256" key="1">
    <source>
        <dbReference type="ARBA" id="ARBA00004389"/>
    </source>
</evidence>
<keyword evidence="4" id="KW-0256">Endoplasmic reticulum</keyword>
<dbReference type="Gene3D" id="1.10.8.10">
    <property type="entry name" value="DNA helicase RuvA subunit, C-terminal domain"/>
    <property type="match status" value="1"/>
</dbReference>
<feature type="compositionally biased region" description="Pro residues" evidence="9">
    <location>
        <begin position="117"/>
        <end position="131"/>
    </location>
</feature>
<dbReference type="FunFam" id="1.10.8.10:FF:000050">
    <property type="entry name" value="Related to AMFR protein"/>
    <property type="match status" value="1"/>
</dbReference>
<feature type="transmembrane region" description="Helical" evidence="10">
    <location>
        <begin position="6"/>
        <end position="23"/>
    </location>
</feature>
<dbReference type="AlphaFoldDB" id="A0A8H6BSN4"/>
<evidence type="ECO:0000256" key="6">
    <source>
        <dbReference type="ARBA" id="ARBA00023136"/>
    </source>
</evidence>
<evidence type="ECO:0000313" key="12">
    <source>
        <dbReference type="EMBL" id="KAF6059865.1"/>
    </source>
</evidence>
<evidence type="ECO:0000313" key="13">
    <source>
        <dbReference type="Proteomes" id="UP000536275"/>
    </source>
</evidence>
<dbReference type="InterPro" id="IPR003892">
    <property type="entry name" value="CUE"/>
</dbReference>
<evidence type="ECO:0000259" key="11">
    <source>
        <dbReference type="PROSITE" id="PS51140"/>
    </source>
</evidence>
<organism evidence="12 13">
    <name type="scientific">Candida albicans</name>
    <name type="common">Yeast</name>
    <dbReference type="NCBI Taxonomy" id="5476"/>
    <lineage>
        <taxon>Eukaryota</taxon>
        <taxon>Fungi</taxon>
        <taxon>Dikarya</taxon>
        <taxon>Ascomycota</taxon>
        <taxon>Saccharomycotina</taxon>
        <taxon>Pichiomycetes</taxon>
        <taxon>Debaryomycetaceae</taxon>
        <taxon>Candida/Lodderomyces clade</taxon>
        <taxon>Candida</taxon>
    </lineage>
</organism>
<dbReference type="EMBL" id="JABWAD010000069">
    <property type="protein sequence ID" value="KAF6059865.1"/>
    <property type="molecule type" value="Genomic_DNA"/>
</dbReference>